<evidence type="ECO:0000256" key="7">
    <source>
        <dbReference type="ARBA" id="ARBA00022840"/>
    </source>
</evidence>
<keyword evidence="4" id="KW-0808">Transferase</keyword>
<dbReference type="UniPathway" id="UPA00077">
    <property type="reaction ID" value="UER00155"/>
</dbReference>
<evidence type="ECO:0000256" key="5">
    <source>
        <dbReference type="ARBA" id="ARBA00022741"/>
    </source>
</evidence>
<keyword evidence="5" id="KW-0547">Nucleotide-binding</keyword>
<keyword evidence="11" id="KW-1185">Reference proteome</keyword>
<dbReference type="PANTHER" id="PTHR43071">
    <property type="entry name" value="2-AMINO-4-HYDROXY-6-HYDROXYMETHYLDIHYDROPTERIDINE PYROPHOSPHOKINASE"/>
    <property type="match status" value="1"/>
</dbReference>
<dbReference type="NCBIfam" id="TIGR01498">
    <property type="entry name" value="folK"/>
    <property type="match status" value="1"/>
</dbReference>
<dbReference type="GO" id="GO:0046654">
    <property type="term" value="P:tetrahydrofolate biosynthetic process"/>
    <property type="evidence" value="ECO:0007669"/>
    <property type="project" value="UniProtKB-UniPathway"/>
</dbReference>
<organism evidence="10 11">
    <name type="scientific">Pseudolactococcus hodotermopsidis</name>
    <dbReference type="NCBI Taxonomy" id="2709157"/>
    <lineage>
        <taxon>Bacteria</taxon>
        <taxon>Bacillati</taxon>
        <taxon>Bacillota</taxon>
        <taxon>Bacilli</taxon>
        <taxon>Lactobacillales</taxon>
        <taxon>Streptococcaceae</taxon>
        <taxon>Pseudolactococcus</taxon>
    </lineage>
</organism>
<dbReference type="AlphaFoldDB" id="A0A6A0BCT3"/>
<protein>
    <recommendedName>
        <fullName evidence="3">2-amino-4-hydroxy-6-hydroxymethyldihydropteridine diphosphokinase</fullName>
        <ecNumber evidence="3">2.7.6.3</ecNumber>
    </recommendedName>
</protein>
<keyword evidence="7" id="KW-0067">ATP-binding</keyword>
<dbReference type="InterPro" id="IPR035907">
    <property type="entry name" value="Hppk_sf"/>
</dbReference>
<feature type="domain" description="7,8-dihydro-6-hydroxymethylpterin-pyrophosphokinase" evidence="9">
    <location>
        <begin position="88"/>
        <end position="99"/>
    </location>
</feature>
<evidence type="ECO:0000313" key="10">
    <source>
        <dbReference type="EMBL" id="GFH42513.1"/>
    </source>
</evidence>
<dbReference type="RefSeq" id="WP_172208617.1">
    <property type="nucleotide sequence ID" value="NZ_BLLI01000027.1"/>
</dbReference>
<evidence type="ECO:0000256" key="1">
    <source>
        <dbReference type="ARBA" id="ARBA00000198"/>
    </source>
</evidence>
<dbReference type="GO" id="GO:0016301">
    <property type="term" value="F:kinase activity"/>
    <property type="evidence" value="ECO:0007669"/>
    <property type="project" value="UniProtKB-KW"/>
</dbReference>
<proteinExistence type="predicted"/>
<comment type="pathway">
    <text evidence="2">Cofactor biosynthesis; tetrahydrofolate biosynthesis; 2-amino-4-hydroxy-6-hydroxymethyl-7,8-dihydropteridine diphosphate from 7,8-dihydroneopterin triphosphate: step 4/4.</text>
</comment>
<keyword evidence="8" id="KW-0289">Folate biosynthesis</keyword>
<name>A0A6A0BCT3_9LACT</name>
<accession>A0A6A0BCT3</accession>
<evidence type="ECO:0000256" key="3">
    <source>
        <dbReference type="ARBA" id="ARBA00013253"/>
    </source>
</evidence>
<dbReference type="SUPFAM" id="SSF55083">
    <property type="entry name" value="6-hydroxymethyl-7,8-dihydropterin pyrophosphokinase, HPPK"/>
    <property type="match status" value="1"/>
</dbReference>
<evidence type="ECO:0000259" key="9">
    <source>
        <dbReference type="PROSITE" id="PS00794"/>
    </source>
</evidence>
<gene>
    <name evidence="10" type="primary">folK</name>
    <name evidence="10" type="ORF">Hs30E_10640</name>
</gene>
<evidence type="ECO:0000256" key="2">
    <source>
        <dbReference type="ARBA" id="ARBA00005051"/>
    </source>
</evidence>
<dbReference type="GO" id="GO:0005524">
    <property type="term" value="F:ATP binding"/>
    <property type="evidence" value="ECO:0007669"/>
    <property type="project" value="UniProtKB-KW"/>
</dbReference>
<dbReference type="EC" id="2.7.6.3" evidence="3"/>
<dbReference type="CDD" id="cd00483">
    <property type="entry name" value="HPPK"/>
    <property type="match status" value="1"/>
</dbReference>
<evidence type="ECO:0000256" key="6">
    <source>
        <dbReference type="ARBA" id="ARBA00022777"/>
    </source>
</evidence>
<dbReference type="EMBL" id="BLLI01000027">
    <property type="protein sequence ID" value="GFH42513.1"/>
    <property type="molecule type" value="Genomic_DNA"/>
</dbReference>
<dbReference type="GO" id="GO:0003848">
    <property type="term" value="F:2-amino-4-hydroxy-6-hydroxymethyldihydropteridine diphosphokinase activity"/>
    <property type="evidence" value="ECO:0007669"/>
    <property type="project" value="UniProtKB-EC"/>
</dbReference>
<dbReference type="InterPro" id="IPR000550">
    <property type="entry name" value="Hppk"/>
</dbReference>
<dbReference type="Pfam" id="PF01288">
    <property type="entry name" value="HPPK"/>
    <property type="match status" value="1"/>
</dbReference>
<reference evidence="10 11" key="1">
    <citation type="submission" date="2020-02" db="EMBL/GenBank/DDBJ databases">
        <title>Draft genome sequence of Lactococcus sp. Hs30E4-3.</title>
        <authorList>
            <person name="Noda S."/>
            <person name="Yuki M."/>
            <person name="Ohkuma M."/>
        </authorList>
    </citation>
    <scope>NUCLEOTIDE SEQUENCE [LARGE SCALE GENOMIC DNA]</scope>
    <source>
        <strain evidence="10 11">Hs30E4-3</strain>
    </source>
</reference>
<dbReference type="Proteomes" id="UP000480303">
    <property type="component" value="Unassembled WGS sequence"/>
</dbReference>
<comment type="caution">
    <text evidence="10">The sequence shown here is derived from an EMBL/GenBank/DDBJ whole genome shotgun (WGS) entry which is preliminary data.</text>
</comment>
<keyword evidence="6 10" id="KW-0418">Kinase</keyword>
<evidence type="ECO:0000256" key="8">
    <source>
        <dbReference type="ARBA" id="ARBA00022909"/>
    </source>
</evidence>
<evidence type="ECO:0000313" key="11">
    <source>
        <dbReference type="Proteomes" id="UP000480303"/>
    </source>
</evidence>
<dbReference type="PANTHER" id="PTHR43071:SF1">
    <property type="entry name" value="2-AMINO-4-HYDROXY-6-HYDROXYMETHYLDIHYDROPTERIDINE PYROPHOSPHOKINASE"/>
    <property type="match status" value="1"/>
</dbReference>
<dbReference type="GO" id="GO:0046656">
    <property type="term" value="P:folic acid biosynthetic process"/>
    <property type="evidence" value="ECO:0007669"/>
    <property type="project" value="UniProtKB-KW"/>
</dbReference>
<dbReference type="PROSITE" id="PS00794">
    <property type="entry name" value="HPPK"/>
    <property type="match status" value="1"/>
</dbReference>
<evidence type="ECO:0000256" key="4">
    <source>
        <dbReference type="ARBA" id="ARBA00022679"/>
    </source>
</evidence>
<dbReference type="Gene3D" id="3.30.70.560">
    <property type="entry name" value="7,8-Dihydro-6-hydroxymethylpterin-pyrophosphokinase HPPK"/>
    <property type="match status" value="1"/>
</dbReference>
<comment type="catalytic activity">
    <reaction evidence="1">
        <text>6-hydroxymethyl-7,8-dihydropterin + ATP = (7,8-dihydropterin-6-yl)methyl diphosphate + AMP + H(+)</text>
        <dbReference type="Rhea" id="RHEA:11412"/>
        <dbReference type="ChEBI" id="CHEBI:15378"/>
        <dbReference type="ChEBI" id="CHEBI:30616"/>
        <dbReference type="ChEBI" id="CHEBI:44841"/>
        <dbReference type="ChEBI" id="CHEBI:72950"/>
        <dbReference type="ChEBI" id="CHEBI:456215"/>
        <dbReference type="EC" id="2.7.6.3"/>
    </reaction>
</comment>
<sequence>MTRVYLSIGTNLGDKLANLQLAIDKLAKLYEVVGVSKVYETEPVGQVIQDDFNNIAVVLEVADNLTPETLLTQTQQIESEMKRVKTIHWGPRTIDLDILLFGDVRLATEKLTIPHAEMPNRRFVLQPLLEVATEISDSTVAPLVEQLLRETSDQNWVRQTAHIMN</sequence>